<gene>
    <name evidence="6" type="ORF">NFRAN_1846</name>
</gene>
<comment type="similarity">
    <text evidence="1">Belongs to the HerA family.</text>
</comment>
<dbReference type="InterPro" id="IPR002789">
    <property type="entry name" value="HerA_central"/>
</dbReference>
<feature type="domain" description="Helicase HerA central" evidence="5">
    <location>
        <begin position="173"/>
        <end position="353"/>
    </location>
</feature>
<reference evidence="6 7" key="1">
    <citation type="submission" date="2019-02" db="EMBL/GenBank/DDBJ databases">
        <authorList>
            <person name="Lehtovirta-Morley E L."/>
        </authorList>
    </citation>
    <scope>NUCLEOTIDE SEQUENCE [LARGE SCALE GENOMIC DNA]</scope>
    <source>
        <strain evidence="6">NFRAN1</strain>
    </source>
</reference>
<dbReference type="Gene3D" id="3.40.50.300">
    <property type="entry name" value="P-loop containing nucleotide triphosphate hydrolases"/>
    <property type="match status" value="2"/>
</dbReference>
<evidence type="ECO:0000256" key="1">
    <source>
        <dbReference type="ARBA" id="ARBA00007816"/>
    </source>
</evidence>
<dbReference type="SUPFAM" id="SSF52540">
    <property type="entry name" value="P-loop containing nucleoside triphosphate hydrolases"/>
    <property type="match status" value="1"/>
</dbReference>
<evidence type="ECO:0000313" key="7">
    <source>
        <dbReference type="Proteomes" id="UP000294299"/>
    </source>
</evidence>
<comment type="catalytic activity">
    <reaction evidence="3">
        <text>ATP + H2O = ADP + phosphate + H(+)</text>
        <dbReference type="Rhea" id="RHEA:13065"/>
        <dbReference type="ChEBI" id="CHEBI:15377"/>
        <dbReference type="ChEBI" id="CHEBI:15378"/>
        <dbReference type="ChEBI" id="CHEBI:30616"/>
        <dbReference type="ChEBI" id="CHEBI:43474"/>
        <dbReference type="ChEBI" id="CHEBI:456216"/>
        <dbReference type="EC" id="5.6.2.3"/>
    </reaction>
</comment>
<proteinExistence type="inferred from homology"/>
<dbReference type="AlphaFoldDB" id="A0A484IAN0"/>
<name>A0A484IAN0_9ARCH</name>
<keyword evidence="7" id="KW-1185">Reference proteome</keyword>
<dbReference type="InterPro" id="IPR027417">
    <property type="entry name" value="P-loop_NTPase"/>
</dbReference>
<dbReference type="KEGG" id="nfn:NFRAN_1846"/>
<dbReference type="GO" id="GO:0043138">
    <property type="term" value="F:3'-5' DNA helicase activity"/>
    <property type="evidence" value="ECO:0007669"/>
    <property type="project" value="UniProtKB-EC"/>
</dbReference>
<evidence type="ECO:0000256" key="3">
    <source>
        <dbReference type="ARBA" id="ARBA00048954"/>
    </source>
</evidence>
<dbReference type="PANTHER" id="PTHR42957">
    <property type="entry name" value="HELICASE MJ1565-RELATED"/>
    <property type="match status" value="1"/>
</dbReference>
<comment type="catalytic activity">
    <reaction evidence="4">
        <text>ATP + H2O = ADP + phosphate + H(+)</text>
        <dbReference type="Rhea" id="RHEA:13065"/>
        <dbReference type="ChEBI" id="CHEBI:15377"/>
        <dbReference type="ChEBI" id="CHEBI:15378"/>
        <dbReference type="ChEBI" id="CHEBI:30616"/>
        <dbReference type="ChEBI" id="CHEBI:43474"/>
        <dbReference type="ChEBI" id="CHEBI:456216"/>
        <dbReference type="EC" id="5.6.2.4"/>
    </reaction>
</comment>
<evidence type="ECO:0000256" key="2">
    <source>
        <dbReference type="ARBA" id="ARBA00034617"/>
    </source>
</evidence>
<dbReference type="Pfam" id="PF01935">
    <property type="entry name" value="DUF87"/>
    <property type="match status" value="1"/>
</dbReference>
<dbReference type="EMBL" id="LR216287">
    <property type="protein sequence ID" value="VFJ14168.1"/>
    <property type="molecule type" value="Genomic_DNA"/>
</dbReference>
<evidence type="ECO:0000313" key="6">
    <source>
        <dbReference type="EMBL" id="VFJ14168.1"/>
    </source>
</evidence>
<organism evidence="6 7">
    <name type="scientific">Candidatus Nitrosocosmicus franklandianus</name>
    <dbReference type="NCBI Taxonomy" id="1798806"/>
    <lineage>
        <taxon>Archaea</taxon>
        <taxon>Nitrososphaerota</taxon>
        <taxon>Nitrososphaeria</taxon>
        <taxon>Nitrososphaerales</taxon>
        <taxon>Nitrososphaeraceae</taxon>
        <taxon>Candidatus Nitrosocosmicus</taxon>
    </lineage>
</organism>
<evidence type="ECO:0000256" key="4">
    <source>
        <dbReference type="ARBA" id="ARBA00048988"/>
    </source>
</evidence>
<comment type="catalytic activity">
    <reaction evidence="2">
        <text>Couples ATP hydrolysis with the unwinding of duplex DNA by translocating in the 3'-5' direction.</text>
        <dbReference type="EC" id="5.6.2.4"/>
    </reaction>
</comment>
<dbReference type="InterPro" id="IPR008571">
    <property type="entry name" value="HerA-like"/>
</dbReference>
<evidence type="ECO:0000259" key="5">
    <source>
        <dbReference type="Pfam" id="PF01935"/>
    </source>
</evidence>
<dbReference type="PANTHER" id="PTHR42957:SF1">
    <property type="entry name" value="HELICASE MJ1565-RELATED"/>
    <property type="match status" value="1"/>
</dbReference>
<protein>
    <submittedName>
        <fullName evidence="6">AAA-like domain protein</fullName>
    </submittedName>
</protein>
<dbReference type="Proteomes" id="UP000294299">
    <property type="component" value="Chromosome NFRAN"/>
</dbReference>
<accession>A0A484IAN0</accession>
<sequence>MEMKILSKSGDEILLLAVTNDFANKGDYFVIEDFNIGKKLLVQFYEEEYFSSSSLVDEIIKDEIVSQFSNENIFDPLEINNLSQIIRDVRIFKTKIRASIDSENHLSTEVDWVPSRVNSKIIKIGMKELNSMLNKNMHYPISLGKCGSDNQSFEIYAEDLDGKLNIITGKKETGKSHLSKILMKSLIQYGAYVIVFDLNNEYSGLSYNLDGRPSSISEKLLLLNPGIELKFNLTYFGKPSISNMLRNALELPSASLREFFRVWDALENKKVLSIPELGKAFSTWTINELVRDALLSRFHIINSSRLFVSNDAREKGFKFEDVIKTKPKGAAMIVNMSRISPVVRRMIVELVMNKLIELLEKSLIPPVFIFAEEAQLYIRDTYWEDLITRMRHFGIYSTFITNQPDAINDTIYRQVDNIFLFNFTNDADLEKISKVSLLDGATIKSLVKTLSHRNCLAIGKAVSNLPMVIKVNPVDVLTLGETKKFFK</sequence>
<dbReference type="GO" id="GO:0043139">
    <property type="term" value="F:5'-3' DNA helicase activity"/>
    <property type="evidence" value="ECO:0007669"/>
    <property type="project" value="UniProtKB-EC"/>
</dbReference>